<comment type="subcellular location">
    <subcellularLocation>
        <location evidence="1">Secreted</location>
    </subcellularLocation>
</comment>
<dbReference type="Pfam" id="PF01060">
    <property type="entry name" value="TTR-52"/>
    <property type="match status" value="1"/>
</dbReference>
<keyword evidence="4" id="KW-0732">Signal</keyword>
<organism evidence="5 6">
    <name type="scientific">Ascaris lumbricoides</name>
    <name type="common">Giant roundworm</name>
    <dbReference type="NCBI Taxonomy" id="6252"/>
    <lineage>
        <taxon>Eukaryota</taxon>
        <taxon>Metazoa</taxon>
        <taxon>Ecdysozoa</taxon>
        <taxon>Nematoda</taxon>
        <taxon>Chromadorea</taxon>
        <taxon>Rhabditida</taxon>
        <taxon>Spirurina</taxon>
        <taxon>Ascaridomorpha</taxon>
        <taxon>Ascaridoidea</taxon>
        <taxon>Ascarididae</taxon>
        <taxon>Ascaris</taxon>
    </lineage>
</organism>
<comment type="similarity">
    <text evidence="2">Belongs to the nematode transthyretin-like family.</text>
</comment>
<keyword evidence="5" id="KW-1185">Reference proteome</keyword>
<proteinExistence type="inferred from homology"/>
<dbReference type="AlphaFoldDB" id="A0A0M3IHE2"/>
<accession>A0A0M3IHE2</accession>
<dbReference type="InterPro" id="IPR001534">
    <property type="entry name" value="Transthyretin-like"/>
</dbReference>
<evidence type="ECO:0000256" key="1">
    <source>
        <dbReference type="ARBA" id="ARBA00004613"/>
    </source>
</evidence>
<evidence type="ECO:0000313" key="6">
    <source>
        <dbReference type="WBParaSite" id="ALUE_0001782101-mRNA-1"/>
    </source>
</evidence>
<dbReference type="GO" id="GO:0009986">
    <property type="term" value="C:cell surface"/>
    <property type="evidence" value="ECO:0007669"/>
    <property type="project" value="InterPro"/>
</dbReference>
<dbReference type="PANTHER" id="PTHR21700">
    <property type="entry name" value="TRANSTHYRETIN-LIKE FAMILY PROTEIN-RELATED"/>
    <property type="match status" value="1"/>
</dbReference>
<dbReference type="GO" id="GO:0005576">
    <property type="term" value="C:extracellular region"/>
    <property type="evidence" value="ECO:0007669"/>
    <property type="project" value="UniProtKB-SubCell"/>
</dbReference>
<dbReference type="WBParaSite" id="ALUE_0001782101-mRNA-1">
    <property type="protein sequence ID" value="ALUE_0001782101-mRNA-1"/>
    <property type="gene ID" value="ALUE_0001782101"/>
</dbReference>
<name>A0A0M3IHE2_ASCLU</name>
<evidence type="ECO:0000313" key="5">
    <source>
        <dbReference type="Proteomes" id="UP000036681"/>
    </source>
</evidence>
<keyword evidence="3" id="KW-0964">Secreted</keyword>
<evidence type="ECO:0000256" key="4">
    <source>
        <dbReference type="ARBA" id="ARBA00022729"/>
    </source>
</evidence>
<dbReference type="Gene3D" id="2.60.40.3330">
    <property type="match status" value="1"/>
</dbReference>
<protein>
    <submittedName>
        <fullName evidence="6">Transthyretin-like family protein</fullName>
    </submittedName>
</protein>
<reference evidence="6" key="1">
    <citation type="submission" date="2017-02" db="UniProtKB">
        <authorList>
            <consortium name="WormBaseParasite"/>
        </authorList>
    </citation>
    <scope>IDENTIFICATION</scope>
</reference>
<evidence type="ECO:0000256" key="3">
    <source>
        <dbReference type="ARBA" id="ARBA00022525"/>
    </source>
</evidence>
<dbReference type="InterPro" id="IPR038479">
    <property type="entry name" value="Transthyretin-like_sf"/>
</dbReference>
<evidence type="ECO:0000256" key="2">
    <source>
        <dbReference type="ARBA" id="ARBA00010112"/>
    </source>
</evidence>
<dbReference type="Proteomes" id="UP000036681">
    <property type="component" value="Unplaced"/>
</dbReference>
<sequence length="84" mass="9829">MAEGRSDEKGEFLVKGFVNETGEFNPKLNIYHDCNDGFKPCQRKFEIYIPHNYTTHSDSPKLIFDLGVIDLSEKWDNETRDCFH</sequence>